<keyword evidence="1" id="KW-1133">Transmembrane helix</keyword>
<evidence type="ECO:0000259" key="2">
    <source>
        <dbReference type="Pfam" id="PF02698"/>
    </source>
</evidence>
<evidence type="ECO:0000313" key="3">
    <source>
        <dbReference type="EMBL" id="MBB5691206.1"/>
    </source>
</evidence>
<dbReference type="Pfam" id="PF02698">
    <property type="entry name" value="DUF218"/>
    <property type="match status" value="1"/>
</dbReference>
<dbReference type="GO" id="GO:0000270">
    <property type="term" value="P:peptidoglycan metabolic process"/>
    <property type="evidence" value="ECO:0007669"/>
    <property type="project" value="TreeGrafter"/>
</dbReference>
<keyword evidence="4" id="KW-1185">Reference proteome</keyword>
<dbReference type="EMBL" id="JACIJE010000010">
    <property type="protein sequence ID" value="MBB5691206.1"/>
    <property type="molecule type" value="Genomic_DNA"/>
</dbReference>
<gene>
    <name evidence="3" type="ORF">FHS88_003358</name>
</gene>
<dbReference type="InterPro" id="IPR014729">
    <property type="entry name" value="Rossmann-like_a/b/a_fold"/>
</dbReference>
<dbReference type="AlphaFoldDB" id="A0A840XTH6"/>
<name>A0A840XTH6_9PROT</name>
<feature type="domain" description="DUF218" evidence="2">
    <location>
        <begin position="76"/>
        <end position="234"/>
    </location>
</feature>
<dbReference type="GO" id="GO:0005886">
    <property type="term" value="C:plasma membrane"/>
    <property type="evidence" value="ECO:0007669"/>
    <property type="project" value="TreeGrafter"/>
</dbReference>
<dbReference type="PANTHER" id="PTHR30336:SF4">
    <property type="entry name" value="ENVELOPE BIOGENESIS FACTOR ELYC"/>
    <property type="match status" value="1"/>
</dbReference>
<protein>
    <submittedName>
        <fullName evidence="3">Uncharacterized SAM-binding protein YcdF (DUF218 family)</fullName>
    </submittedName>
</protein>
<dbReference type="Proteomes" id="UP000562254">
    <property type="component" value="Unassembled WGS sequence"/>
</dbReference>
<dbReference type="PANTHER" id="PTHR30336">
    <property type="entry name" value="INNER MEMBRANE PROTEIN, PROBABLE PERMEASE"/>
    <property type="match status" value="1"/>
</dbReference>
<proteinExistence type="predicted"/>
<keyword evidence="1" id="KW-0472">Membrane</keyword>
<organism evidence="3 4">
    <name type="scientific">Neoroseomonas alkaliterrae</name>
    <dbReference type="NCBI Taxonomy" id="1452450"/>
    <lineage>
        <taxon>Bacteria</taxon>
        <taxon>Pseudomonadati</taxon>
        <taxon>Pseudomonadota</taxon>
        <taxon>Alphaproteobacteria</taxon>
        <taxon>Acetobacterales</taxon>
        <taxon>Acetobacteraceae</taxon>
        <taxon>Neoroseomonas</taxon>
    </lineage>
</organism>
<dbReference type="CDD" id="cd06259">
    <property type="entry name" value="YdcF-like"/>
    <property type="match status" value="1"/>
</dbReference>
<dbReference type="GO" id="GO:0043164">
    <property type="term" value="P:Gram-negative-bacterium-type cell wall biogenesis"/>
    <property type="evidence" value="ECO:0007669"/>
    <property type="project" value="TreeGrafter"/>
</dbReference>
<evidence type="ECO:0000313" key="4">
    <source>
        <dbReference type="Proteomes" id="UP000562254"/>
    </source>
</evidence>
<dbReference type="Gene3D" id="3.40.50.620">
    <property type="entry name" value="HUPs"/>
    <property type="match status" value="1"/>
</dbReference>
<comment type="caution">
    <text evidence="3">The sequence shown here is derived from an EMBL/GenBank/DDBJ whole genome shotgun (WGS) entry which is preliminary data.</text>
</comment>
<sequence>MRLASILTAQLLPPLILAWAALAGGLLAWRRARFAGALAAAGGLGILVLATPFAAGSLRAGLEERIPEAATTPPGAIVILGGDTVRGLAGTEPGPLTLERLRAGAALHRRSGLPVLVTGGTLGPGQPPVARVMAASLAADFGVTARWIEAEAADTRGNAMLSAAMLRAEGIGTVHLVSHGWHLARATAAFRRAGLAVHPAPLRLYGPPRGGWADAVPRPAVLGASWLMLREWAGLIVYRLRDGAA</sequence>
<accession>A0A840XTH6</accession>
<dbReference type="InterPro" id="IPR003848">
    <property type="entry name" value="DUF218"/>
</dbReference>
<reference evidence="3 4" key="1">
    <citation type="submission" date="2020-08" db="EMBL/GenBank/DDBJ databases">
        <title>Genomic Encyclopedia of Type Strains, Phase IV (KMG-IV): sequencing the most valuable type-strain genomes for metagenomic binning, comparative biology and taxonomic classification.</title>
        <authorList>
            <person name="Goeker M."/>
        </authorList>
    </citation>
    <scope>NUCLEOTIDE SEQUENCE [LARGE SCALE GENOMIC DNA]</scope>
    <source>
        <strain evidence="3 4">DSM 25895</strain>
    </source>
</reference>
<dbReference type="InterPro" id="IPR051599">
    <property type="entry name" value="Cell_Envelope_Assoc"/>
</dbReference>
<dbReference type="RefSeq" id="WP_184486594.1">
    <property type="nucleotide sequence ID" value="NZ_JAAEDJ010000171.1"/>
</dbReference>
<evidence type="ECO:0000256" key="1">
    <source>
        <dbReference type="SAM" id="Phobius"/>
    </source>
</evidence>
<feature type="transmembrane region" description="Helical" evidence="1">
    <location>
        <begin position="33"/>
        <end position="55"/>
    </location>
</feature>
<keyword evidence="1" id="KW-0812">Transmembrane</keyword>